<reference evidence="6 7" key="1">
    <citation type="journal article" date="2018" name="Proc. Natl. Acad. Sci. U.S.A.">
        <title>Draft genome sequence of Camellia sinensis var. sinensis provides insights into the evolution of the tea genome and tea quality.</title>
        <authorList>
            <person name="Wei C."/>
            <person name="Yang H."/>
            <person name="Wang S."/>
            <person name="Zhao J."/>
            <person name="Liu C."/>
            <person name="Gao L."/>
            <person name="Xia E."/>
            <person name="Lu Y."/>
            <person name="Tai Y."/>
            <person name="She G."/>
            <person name="Sun J."/>
            <person name="Cao H."/>
            <person name="Tong W."/>
            <person name="Gao Q."/>
            <person name="Li Y."/>
            <person name="Deng W."/>
            <person name="Jiang X."/>
            <person name="Wang W."/>
            <person name="Chen Q."/>
            <person name="Zhang S."/>
            <person name="Li H."/>
            <person name="Wu J."/>
            <person name="Wang P."/>
            <person name="Li P."/>
            <person name="Shi C."/>
            <person name="Zheng F."/>
            <person name="Jian J."/>
            <person name="Huang B."/>
            <person name="Shan D."/>
            <person name="Shi M."/>
            <person name="Fang C."/>
            <person name="Yue Y."/>
            <person name="Li F."/>
            <person name="Li D."/>
            <person name="Wei S."/>
            <person name="Han B."/>
            <person name="Jiang C."/>
            <person name="Yin Y."/>
            <person name="Xia T."/>
            <person name="Zhang Z."/>
            <person name="Bennetzen J.L."/>
            <person name="Zhao S."/>
            <person name="Wan X."/>
        </authorList>
    </citation>
    <scope>NUCLEOTIDE SEQUENCE [LARGE SCALE GENOMIC DNA]</scope>
    <source>
        <strain evidence="7">cv. Shuchazao</strain>
        <tissue evidence="6">Leaf</tissue>
    </source>
</reference>
<dbReference type="STRING" id="542762.A0A4V3WQY6"/>
<proteinExistence type="inferred from homology"/>
<accession>A0A4V3WQY6</accession>
<dbReference type="PANTHER" id="PTHR31908">
    <property type="entry name" value="PROTEIN CROWDED NUCLEI 4"/>
    <property type="match status" value="1"/>
</dbReference>
<protein>
    <submittedName>
        <fullName evidence="6">Uncharacterized protein</fullName>
    </submittedName>
</protein>
<evidence type="ECO:0000256" key="3">
    <source>
        <dbReference type="ARBA" id="ARBA00024186"/>
    </source>
</evidence>
<gene>
    <name evidence="6" type="ORF">TEA_000481</name>
</gene>
<evidence type="ECO:0000256" key="2">
    <source>
        <dbReference type="ARBA" id="ARBA00023242"/>
    </source>
</evidence>
<organism evidence="6 7">
    <name type="scientific">Camellia sinensis var. sinensis</name>
    <name type="common">China tea</name>
    <dbReference type="NCBI Taxonomy" id="542762"/>
    <lineage>
        <taxon>Eukaryota</taxon>
        <taxon>Viridiplantae</taxon>
        <taxon>Streptophyta</taxon>
        <taxon>Embryophyta</taxon>
        <taxon>Tracheophyta</taxon>
        <taxon>Spermatophyta</taxon>
        <taxon>Magnoliopsida</taxon>
        <taxon>eudicotyledons</taxon>
        <taxon>Gunneridae</taxon>
        <taxon>Pentapetalae</taxon>
        <taxon>asterids</taxon>
        <taxon>Ericales</taxon>
        <taxon>Theaceae</taxon>
        <taxon>Camellia</taxon>
    </lineage>
</organism>
<feature type="region of interest" description="Disordered" evidence="5">
    <location>
        <begin position="324"/>
        <end position="344"/>
    </location>
</feature>
<dbReference type="PANTHER" id="PTHR31908:SF9">
    <property type="entry name" value="PROTEIN CROWDED NUCLEI 3"/>
    <property type="match status" value="1"/>
</dbReference>
<evidence type="ECO:0000256" key="4">
    <source>
        <dbReference type="ARBA" id="ARBA00024208"/>
    </source>
</evidence>
<comment type="caution">
    <text evidence="6">The sequence shown here is derived from an EMBL/GenBank/DDBJ whole genome shotgun (WGS) entry which is preliminary data.</text>
</comment>
<evidence type="ECO:0000313" key="6">
    <source>
        <dbReference type="EMBL" id="THG22087.1"/>
    </source>
</evidence>
<feature type="compositionally biased region" description="Basic and acidic residues" evidence="5">
    <location>
        <begin position="326"/>
        <end position="344"/>
    </location>
</feature>
<keyword evidence="2" id="KW-0539">Nucleus</keyword>
<comment type="subcellular location">
    <subcellularLocation>
        <location evidence="3">Nucleus lamina</location>
    </subcellularLocation>
</comment>
<dbReference type="GO" id="GO:0006997">
    <property type="term" value="P:nucleus organization"/>
    <property type="evidence" value="ECO:0007669"/>
    <property type="project" value="InterPro"/>
</dbReference>
<keyword evidence="1" id="KW-0175">Coiled coil</keyword>
<sequence length="344" mass="40505">MEERRKSFDDEIRSKAEAVHQKEAEINHMEKKLEKQGHELEMKSERLKEKEKDLEAKLKTLNEKEKFIKAKEKRLEIEKKQMLCDNISLHTVKDELEKLRADISRHERQIHKEREKLRITEEEKAEHLRLQLELKEDIQTCRLQNELLLKEGEDLKQDRNNFEKEWEALDDKKLLRSRKQLETQQLEIHTDIDELFVLSKKLKDQCEELIKKSDRFLAFVSRLKKCKNCLDIMWYFVLSDLHLLDMEEGEALPLPRLVDEILMSSQGDGTNIKRSPGEINLKSDSGGRMSWLQKCSLRTFKLSPSRTIQHNAAQNLESPLSAVEVNRAEKADMPTKDARGQSIA</sequence>
<name>A0A4V3WQY6_CAMSN</name>
<dbReference type="AlphaFoldDB" id="A0A4V3WQY6"/>
<dbReference type="EMBL" id="SDRB02000966">
    <property type="protein sequence ID" value="THG22087.1"/>
    <property type="molecule type" value="Genomic_DNA"/>
</dbReference>
<dbReference type="Proteomes" id="UP000306102">
    <property type="component" value="Unassembled WGS sequence"/>
</dbReference>
<dbReference type="GO" id="GO:0005652">
    <property type="term" value="C:nuclear lamina"/>
    <property type="evidence" value="ECO:0007669"/>
    <property type="project" value="UniProtKB-SubCell"/>
</dbReference>
<feature type="region of interest" description="Disordered" evidence="5">
    <location>
        <begin position="1"/>
        <end position="26"/>
    </location>
</feature>
<evidence type="ECO:0000256" key="5">
    <source>
        <dbReference type="SAM" id="MobiDB-lite"/>
    </source>
</evidence>
<evidence type="ECO:0000256" key="1">
    <source>
        <dbReference type="ARBA" id="ARBA00023054"/>
    </source>
</evidence>
<comment type="similarity">
    <text evidence="4">Belongs to the CRWN family.</text>
</comment>
<keyword evidence="7" id="KW-1185">Reference proteome</keyword>
<evidence type="ECO:0000313" key="7">
    <source>
        <dbReference type="Proteomes" id="UP000306102"/>
    </source>
</evidence>
<dbReference type="InterPro" id="IPR040418">
    <property type="entry name" value="CRWN"/>
</dbReference>